<keyword evidence="7" id="KW-0539">Nucleus</keyword>
<evidence type="ECO:0000313" key="12">
    <source>
        <dbReference type="EMBL" id="KAA8902997.1"/>
    </source>
</evidence>
<gene>
    <name evidence="12" type="ORF">DIURU_002598</name>
</gene>
<sequence>MAPTQTLSVRDAQDLEEFRSWQLVKRREFEQQLNKNRLNFGQWLRYARWEANECHDLARARSVYERALDVDVAYVPFWVQYIRFELAHKAVSHARNLLDRATSVLPYVAKLWFLAVQTEEALKNYAKVKLTFERWLEWRPEPVAWDAYVSFATRHGDPELARQIYLRYVDQHPTTDTWLKWAAFERDEPANIGNTRLVYETGAERLLRAQDAKVAEFIDSWTQWETSVQEYHRARAIFDTILAGKEVSLPASVRHQIVTVKAQFDRLYGQDTQLLDENVASWRISSYRQSVEADPRDYDSWWQLLTLAPDEATFEAAVAQPPLNSDRKSASWNRYVFIWIRYALWLEYAVEDIERARSVWQRCVQAIPHAKFSFAKMWIEYSRFETRAGGLAEGRKVLGKAIGKTSKIPPKAKLFRYYIDVERKVGEWSRVRKLYEKWMEASVAHGGGSGRWVDVLRQYVDFESSIGEDERVKALVSLAGESGDVHAREYAINWYNDELLYDESRQLYEDAVTSNPASVTTWIAYALFESQIPTDEQLDAFNASDDTELELEITDTHRKATRKVFTRAIEAIGDNAKAHIAILKTWKEYEDVNGDEANQRRLQEMQPIKLDDGTYEFPEVAEVVAKPNLAKFLASAKAWQKKEEAE</sequence>
<evidence type="ECO:0000256" key="2">
    <source>
        <dbReference type="ARBA" id="ARBA00008644"/>
    </source>
</evidence>
<name>A0A642UPM6_DIURU</name>
<evidence type="ECO:0000256" key="3">
    <source>
        <dbReference type="ARBA" id="ARBA00022664"/>
    </source>
</evidence>
<keyword evidence="4" id="KW-0747">Spliceosome</keyword>
<dbReference type="SMART" id="SM00386">
    <property type="entry name" value="HAT"/>
    <property type="match status" value="11"/>
</dbReference>
<evidence type="ECO:0000313" key="13">
    <source>
        <dbReference type="Proteomes" id="UP000449547"/>
    </source>
</evidence>
<feature type="domain" description="Pre-mRNA-splicing factor Syf1/CRNKL1-like C-terminal HAT-repeats" evidence="10">
    <location>
        <begin position="338"/>
        <end position="494"/>
    </location>
</feature>
<keyword evidence="3" id="KW-0507">mRNA processing</keyword>
<dbReference type="Pfam" id="PF23231">
    <property type="entry name" value="HAT_Syf1_CNRKL1_C"/>
    <property type="match status" value="1"/>
</dbReference>
<dbReference type="InterPro" id="IPR045075">
    <property type="entry name" value="Syf1-like"/>
</dbReference>
<comment type="caution">
    <text evidence="12">The sequence shown here is derived from an EMBL/GenBank/DDBJ whole genome shotgun (WGS) entry which is preliminary data.</text>
</comment>
<dbReference type="PANTHER" id="PTHR11246">
    <property type="entry name" value="PRE-MRNA SPLICING FACTOR"/>
    <property type="match status" value="1"/>
</dbReference>
<evidence type="ECO:0000256" key="4">
    <source>
        <dbReference type="ARBA" id="ARBA00022728"/>
    </source>
</evidence>
<dbReference type="GO" id="GO:0071007">
    <property type="term" value="C:U2-type catalytic step 2 spliceosome"/>
    <property type="evidence" value="ECO:0007669"/>
    <property type="project" value="TreeGrafter"/>
</dbReference>
<organism evidence="12 13">
    <name type="scientific">Diutina rugosa</name>
    <name type="common">Yeast</name>
    <name type="synonym">Candida rugosa</name>
    <dbReference type="NCBI Taxonomy" id="5481"/>
    <lineage>
        <taxon>Eukaryota</taxon>
        <taxon>Fungi</taxon>
        <taxon>Dikarya</taxon>
        <taxon>Ascomycota</taxon>
        <taxon>Saccharomycotina</taxon>
        <taxon>Pichiomycetes</taxon>
        <taxon>Debaryomycetaceae</taxon>
        <taxon>Diutina</taxon>
    </lineage>
</organism>
<evidence type="ECO:0000256" key="7">
    <source>
        <dbReference type="ARBA" id="ARBA00023242"/>
    </source>
</evidence>
<dbReference type="EMBL" id="SWFT01000076">
    <property type="protein sequence ID" value="KAA8902997.1"/>
    <property type="molecule type" value="Genomic_DNA"/>
</dbReference>
<feature type="domain" description="Pre-mRNA-splicing factor Syf1-like N-terminal HAT-repeats" evidence="11">
    <location>
        <begin position="28"/>
        <end position="173"/>
    </location>
</feature>
<evidence type="ECO:0000256" key="6">
    <source>
        <dbReference type="ARBA" id="ARBA00023187"/>
    </source>
</evidence>
<dbReference type="AlphaFoldDB" id="A0A642UPM6"/>
<evidence type="ECO:0000259" key="10">
    <source>
        <dbReference type="Pfam" id="PF23231"/>
    </source>
</evidence>
<dbReference type="GO" id="GO:0071011">
    <property type="term" value="C:precatalytic spliceosome"/>
    <property type="evidence" value="ECO:0007669"/>
    <property type="project" value="TreeGrafter"/>
</dbReference>
<dbReference type="VEuPathDB" id="FungiDB:DIURU_002598"/>
<keyword evidence="13" id="KW-1185">Reference proteome</keyword>
<keyword evidence="5" id="KW-0677">Repeat</keyword>
<dbReference type="GeneID" id="54781249"/>
<dbReference type="SUPFAM" id="SSF48452">
    <property type="entry name" value="TPR-like"/>
    <property type="match status" value="2"/>
</dbReference>
<accession>A0A642UPM6</accession>
<dbReference type="InterPro" id="IPR003107">
    <property type="entry name" value="HAT"/>
</dbReference>
<evidence type="ECO:0000256" key="9">
    <source>
        <dbReference type="ARBA" id="ARBA00039167"/>
    </source>
</evidence>
<dbReference type="OrthoDB" id="541719at2759"/>
<evidence type="ECO:0000256" key="1">
    <source>
        <dbReference type="ARBA" id="ARBA00004123"/>
    </source>
</evidence>
<keyword evidence="6" id="KW-0508">mRNA splicing</keyword>
<dbReference type="InterPro" id="IPR055430">
    <property type="entry name" value="HAT_Syf1_CNRKL1_C"/>
</dbReference>
<evidence type="ECO:0000256" key="8">
    <source>
        <dbReference type="ARBA" id="ARBA00037040"/>
    </source>
</evidence>
<dbReference type="InterPro" id="IPR011990">
    <property type="entry name" value="TPR-like_helical_dom_sf"/>
</dbReference>
<dbReference type="Pfam" id="PF23233">
    <property type="entry name" value="HAT_Syf1_CNRKL1_N"/>
    <property type="match status" value="1"/>
</dbReference>
<dbReference type="Gene3D" id="1.25.40.10">
    <property type="entry name" value="Tetratricopeptide repeat domain"/>
    <property type="match status" value="3"/>
</dbReference>
<evidence type="ECO:0000259" key="11">
    <source>
        <dbReference type="Pfam" id="PF23233"/>
    </source>
</evidence>
<dbReference type="RefSeq" id="XP_034012613.1">
    <property type="nucleotide sequence ID" value="XM_034155266.1"/>
</dbReference>
<dbReference type="Proteomes" id="UP000449547">
    <property type="component" value="Unassembled WGS sequence"/>
</dbReference>
<dbReference type="GO" id="GO:0000245">
    <property type="term" value="P:spliceosomal complex assembly"/>
    <property type="evidence" value="ECO:0007669"/>
    <property type="project" value="TreeGrafter"/>
</dbReference>
<proteinExistence type="inferred from homology"/>
<dbReference type="PANTHER" id="PTHR11246:SF3">
    <property type="entry name" value="CROOKED NECK-LIKE PROTEIN 1"/>
    <property type="match status" value="1"/>
</dbReference>
<protein>
    <recommendedName>
        <fullName evidence="9">Pre-mRNA-splicing factor CLF1</fullName>
    </recommendedName>
</protein>
<comment type="similarity">
    <text evidence="2">Belongs to the crooked-neck family.</text>
</comment>
<evidence type="ECO:0000256" key="5">
    <source>
        <dbReference type="ARBA" id="ARBA00022737"/>
    </source>
</evidence>
<dbReference type="InterPro" id="IPR055433">
    <property type="entry name" value="HAT_Syf1-like_N"/>
</dbReference>
<comment type="function">
    <text evidence="8">Involved in pre-mRNA splicing and cell cycle progression. Required for the spliceosome assembly and initiation of the DNA replication.</text>
</comment>
<dbReference type="GO" id="GO:0000974">
    <property type="term" value="C:Prp19 complex"/>
    <property type="evidence" value="ECO:0007669"/>
    <property type="project" value="TreeGrafter"/>
</dbReference>
<comment type="subcellular location">
    <subcellularLocation>
        <location evidence="1">Nucleus</location>
    </subcellularLocation>
</comment>
<dbReference type="GO" id="GO:0071014">
    <property type="term" value="C:post-mRNA release spliceosomal complex"/>
    <property type="evidence" value="ECO:0007669"/>
    <property type="project" value="TreeGrafter"/>
</dbReference>
<dbReference type="OMA" id="HIKVWIS"/>
<reference evidence="12 13" key="1">
    <citation type="submission" date="2019-07" db="EMBL/GenBank/DDBJ databases">
        <title>Genome assembly of two rare yeast pathogens: Diutina rugosa and Trichomonascus ciferrii.</title>
        <authorList>
            <person name="Mixao V."/>
            <person name="Saus E."/>
            <person name="Hansen A."/>
            <person name="Lass-Flor C."/>
            <person name="Gabaldon T."/>
        </authorList>
    </citation>
    <scope>NUCLEOTIDE SEQUENCE [LARGE SCALE GENOMIC DNA]</scope>
    <source>
        <strain evidence="12 13">CBS 613</strain>
    </source>
</reference>